<dbReference type="PATRIC" id="fig|1392.242.peg.4479"/>
<evidence type="ECO:0000313" key="1">
    <source>
        <dbReference type="EMBL" id="KLV14216.1"/>
    </source>
</evidence>
<dbReference type="Proteomes" id="UP000035904">
    <property type="component" value="Unassembled WGS sequence"/>
</dbReference>
<dbReference type="EMBL" id="LDPG01000035">
    <property type="protein sequence ID" value="KLV14216.1"/>
    <property type="molecule type" value="Genomic_DNA"/>
</dbReference>
<comment type="caution">
    <text evidence="1">The sequence shown here is derived from an EMBL/GenBank/DDBJ whole genome shotgun (WGS) entry which is preliminary data.</text>
</comment>
<accession>A0A0J1HKE6</accession>
<name>A0A0J1HKE6_BACAN</name>
<organism evidence="1 2">
    <name type="scientific">Bacillus anthracis</name>
    <name type="common">anthrax bacterium</name>
    <dbReference type="NCBI Taxonomy" id="1392"/>
    <lineage>
        <taxon>Bacteria</taxon>
        <taxon>Bacillati</taxon>
        <taxon>Bacillota</taxon>
        <taxon>Bacilli</taxon>
        <taxon>Bacillales</taxon>
        <taxon>Bacillaceae</taxon>
        <taxon>Bacillus</taxon>
        <taxon>Bacillus cereus group</taxon>
    </lineage>
</organism>
<proteinExistence type="predicted"/>
<dbReference type="AlphaFoldDB" id="A0A0J1HKE6"/>
<protein>
    <submittedName>
        <fullName evidence="1">Uncharacterized protein</fullName>
    </submittedName>
</protein>
<evidence type="ECO:0000313" key="2">
    <source>
        <dbReference type="Proteomes" id="UP000035904"/>
    </source>
</evidence>
<reference evidence="1 2" key="1">
    <citation type="submission" date="2015-05" db="EMBL/GenBank/DDBJ databases">
        <title>Whole genome sequence and identification of bacterial endophytes from Costus igneus.</title>
        <authorList>
            <person name="Lee Y.P."/>
            <person name="Gan H.M."/>
            <person name="Eng W."/>
            <person name="Wheatley M.S."/>
            <person name="Caraballo A."/>
            <person name="Polter S."/>
            <person name="Savka M.A."/>
            <person name="Hudson A.O."/>
        </authorList>
    </citation>
    <scope>NUCLEOTIDE SEQUENCE [LARGE SCALE GENOMIC DNA]</scope>
    <source>
        <strain evidence="1 2">RIT375</strain>
    </source>
</reference>
<sequence>MGRRVSEKKTKEQFLYERKKQLEIMEGISSICKGCDIYKELRKTKAHKEVSNTCAKECKLISSVQKETKLFLETIR</sequence>
<gene>
    <name evidence="1" type="ORF">ABW01_28240</name>
</gene>
<dbReference type="RefSeq" id="WP_047957169.1">
    <property type="nucleotide sequence ID" value="NZ_LDPG01000035.1"/>
</dbReference>